<dbReference type="InterPro" id="IPR055170">
    <property type="entry name" value="GFO_IDH_MocA-like_dom"/>
</dbReference>
<dbReference type="InterPro" id="IPR036291">
    <property type="entry name" value="NAD(P)-bd_dom_sf"/>
</dbReference>
<dbReference type="InterPro" id="IPR000683">
    <property type="entry name" value="Gfo/Idh/MocA-like_OxRdtase_N"/>
</dbReference>
<evidence type="ECO:0000313" key="3">
    <source>
        <dbReference type="EMBL" id="SVD62122.1"/>
    </source>
</evidence>
<sequence length="275" mass="30210">EGLVGVATYHSYEEMINSVELDAVEISTPHTLHYEQIVACLESGLHVLTEKPMVCTVAHARDVIHKAGVADRILMISYQRHLQPVYRFVRNQIRCGELGEVQFISALQDQAWYRGCAGTWRQSLALSGGGQLNDSGSHLLDILLWMTGLQVEEVQAFMENFDSEVDINSAMTLRFRGGGLGNISVVGDSPGRGMWEDITIWGTKAVVYIRNGQITYNSQSQAEPTEPTGLPGATTPDGNFFDAILGRDEVQVPPECGLRVIELTQAAWESARTGS</sequence>
<dbReference type="Gene3D" id="3.30.360.10">
    <property type="entry name" value="Dihydrodipicolinate Reductase, domain 2"/>
    <property type="match status" value="1"/>
</dbReference>
<organism evidence="3">
    <name type="scientific">marine metagenome</name>
    <dbReference type="NCBI Taxonomy" id="408172"/>
    <lineage>
        <taxon>unclassified sequences</taxon>
        <taxon>metagenomes</taxon>
        <taxon>ecological metagenomes</taxon>
    </lineage>
</organism>
<feature type="domain" description="GFO/IDH/MocA-like oxidoreductase" evidence="2">
    <location>
        <begin position="86"/>
        <end position="206"/>
    </location>
</feature>
<gene>
    <name evidence="3" type="ORF">METZ01_LOCUS414976</name>
</gene>
<dbReference type="GO" id="GO:0000166">
    <property type="term" value="F:nucleotide binding"/>
    <property type="evidence" value="ECO:0007669"/>
    <property type="project" value="InterPro"/>
</dbReference>
<proteinExistence type="predicted"/>
<dbReference type="Gene3D" id="3.40.50.720">
    <property type="entry name" value="NAD(P)-binding Rossmann-like Domain"/>
    <property type="match status" value="1"/>
</dbReference>
<dbReference type="PANTHER" id="PTHR43377:SF1">
    <property type="entry name" value="BILIVERDIN REDUCTASE A"/>
    <property type="match status" value="1"/>
</dbReference>
<dbReference type="PANTHER" id="PTHR43377">
    <property type="entry name" value="BILIVERDIN REDUCTASE A"/>
    <property type="match status" value="1"/>
</dbReference>
<reference evidence="3" key="1">
    <citation type="submission" date="2018-05" db="EMBL/GenBank/DDBJ databases">
        <authorList>
            <person name="Lanie J.A."/>
            <person name="Ng W.-L."/>
            <person name="Kazmierczak K.M."/>
            <person name="Andrzejewski T.M."/>
            <person name="Davidsen T.M."/>
            <person name="Wayne K.J."/>
            <person name="Tettelin H."/>
            <person name="Glass J.I."/>
            <person name="Rusch D."/>
            <person name="Podicherti R."/>
            <person name="Tsui H.-C.T."/>
            <person name="Winkler M.E."/>
        </authorList>
    </citation>
    <scope>NUCLEOTIDE SEQUENCE</scope>
</reference>
<feature type="non-terminal residue" evidence="3">
    <location>
        <position position="1"/>
    </location>
</feature>
<accession>A0A382WTI5</accession>
<dbReference type="EMBL" id="UINC01162388">
    <property type="protein sequence ID" value="SVD62122.1"/>
    <property type="molecule type" value="Genomic_DNA"/>
</dbReference>
<dbReference type="InterPro" id="IPR051450">
    <property type="entry name" value="Gfo/Idh/MocA_Oxidoreductases"/>
</dbReference>
<dbReference type="AlphaFoldDB" id="A0A382WTI5"/>
<evidence type="ECO:0008006" key="4">
    <source>
        <dbReference type="Google" id="ProtNLM"/>
    </source>
</evidence>
<feature type="non-terminal residue" evidence="3">
    <location>
        <position position="275"/>
    </location>
</feature>
<name>A0A382WTI5_9ZZZZ</name>
<dbReference type="Pfam" id="PF01408">
    <property type="entry name" value="GFO_IDH_MocA"/>
    <property type="match status" value="1"/>
</dbReference>
<evidence type="ECO:0000259" key="2">
    <source>
        <dbReference type="Pfam" id="PF22725"/>
    </source>
</evidence>
<dbReference type="Pfam" id="PF22725">
    <property type="entry name" value="GFO_IDH_MocA_C3"/>
    <property type="match status" value="1"/>
</dbReference>
<feature type="domain" description="Gfo/Idh/MocA-like oxidoreductase N-terminal" evidence="1">
    <location>
        <begin position="5"/>
        <end position="77"/>
    </location>
</feature>
<protein>
    <recommendedName>
        <fullName evidence="4">Gfo/Idh/MocA-like oxidoreductase N-terminal domain-containing protein</fullName>
    </recommendedName>
</protein>
<dbReference type="SUPFAM" id="SSF55347">
    <property type="entry name" value="Glyceraldehyde-3-phosphate dehydrogenase-like, C-terminal domain"/>
    <property type="match status" value="1"/>
</dbReference>
<evidence type="ECO:0000259" key="1">
    <source>
        <dbReference type="Pfam" id="PF01408"/>
    </source>
</evidence>
<dbReference type="SUPFAM" id="SSF51735">
    <property type="entry name" value="NAD(P)-binding Rossmann-fold domains"/>
    <property type="match status" value="1"/>
</dbReference>